<dbReference type="SUPFAM" id="SSF47384">
    <property type="entry name" value="Homodimeric domain of signal transducing histidine kinase"/>
    <property type="match status" value="1"/>
</dbReference>
<reference evidence="9 10" key="1">
    <citation type="submission" date="2016-10" db="EMBL/GenBank/DDBJ databases">
        <authorList>
            <person name="Varghese N."/>
            <person name="Submissions S."/>
        </authorList>
    </citation>
    <scope>NUCLEOTIDE SEQUENCE [LARGE SCALE GENOMIC DNA]</scope>
    <source>
        <strain evidence="9 10">CGMCC 1.3527</strain>
    </source>
</reference>
<dbReference type="InterPro" id="IPR036890">
    <property type="entry name" value="HATPase_C_sf"/>
</dbReference>
<dbReference type="Proteomes" id="UP000324020">
    <property type="component" value="Unassembled WGS sequence"/>
</dbReference>
<dbReference type="Gene3D" id="1.10.287.130">
    <property type="match status" value="1"/>
</dbReference>
<evidence type="ECO:0000256" key="6">
    <source>
        <dbReference type="ARBA" id="ARBA00023012"/>
    </source>
</evidence>
<evidence type="ECO:0000259" key="8">
    <source>
        <dbReference type="PROSITE" id="PS50109"/>
    </source>
</evidence>
<dbReference type="Gene3D" id="3.30.450.20">
    <property type="entry name" value="PAS domain"/>
    <property type="match status" value="1"/>
</dbReference>
<dbReference type="PROSITE" id="PS50109">
    <property type="entry name" value="HIS_KIN"/>
    <property type="match status" value="1"/>
</dbReference>
<dbReference type="Pfam" id="PF00512">
    <property type="entry name" value="HisKA"/>
    <property type="match status" value="1"/>
</dbReference>
<dbReference type="AlphaFoldDB" id="A0A1G7JMP2"/>
<dbReference type="PRINTS" id="PR00344">
    <property type="entry name" value="BCTRLSENSOR"/>
</dbReference>
<dbReference type="InterPro" id="IPR004358">
    <property type="entry name" value="Sig_transdc_His_kin-like_C"/>
</dbReference>
<dbReference type="Gene3D" id="3.30.565.10">
    <property type="entry name" value="Histidine kinase-like ATPase, C-terminal domain"/>
    <property type="match status" value="1"/>
</dbReference>
<dbReference type="CDD" id="cd00130">
    <property type="entry name" value="PAS"/>
    <property type="match status" value="1"/>
</dbReference>
<dbReference type="InterPro" id="IPR036097">
    <property type="entry name" value="HisK_dim/P_sf"/>
</dbReference>
<dbReference type="InterPro" id="IPR035965">
    <property type="entry name" value="PAS-like_dom_sf"/>
</dbReference>
<dbReference type="SMART" id="SM00065">
    <property type="entry name" value="GAF"/>
    <property type="match status" value="1"/>
</dbReference>
<dbReference type="CDD" id="cd00075">
    <property type="entry name" value="HATPase"/>
    <property type="match status" value="1"/>
</dbReference>
<protein>
    <recommendedName>
        <fullName evidence="2">histidine kinase</fullName>
        <ecNumber evidence="2">2.7.13.3</ecNumber>
    </recommendedName>
</protein>
<dbReference type="InterPro" id="IPR013656">
    <property type="entry name" value="PAS_4"/>
</dbReference>
<dbReference type="Gene3D" id="3.30.450.40">
    <property type="match status" value="1"/>
</dbReference>
<dbReference type="SUPFAM" id="SSF55781">
    <property type="entry name" value="GAF domain-like"/>
    <property type="match status" value="1"/>
</dbReference>
<dbReference type="PANTHER" id="PTHR43711">
    <property type="entry name" value="TWO-COMPONENT HISTIDINE KINASE"/>
    <property type="match status" value="1"/>
</dbReference>
<accession>A0A1G7JMP2</accession>
<dbReference type="InterPro" id="IPR005467">
    <property type="entry name" value="His_kinase_dom"/>
</dbReference>
<evidence type="ECO:0000313" key="9">
    <source>
        <dbReference type="EMBL" id="SDF25739.1"/>
    </source>
</evidence>
<dbReference type="SUPFAM" id="SSF55785">
    <property type="entry name" value="PYP-like sensor domain (PAS domain)"/>
    <property type="match status" value="1"/>
</dbReference>
<comment type="catalytic activity">
    <reaction evidence="1">
        <text>ATP + protein L-histidine = ADP + protein N-phospho-L-histidine.</text>
        <dbReference type="EC" id="2.7.13.3"/>
    </reaction>
</comment>
<dbReference type="Pfam" id="PF02518">
    <property type="entry name" value="HATPase_c"/>
    <property type="match status" value="1"/>
</dbReference>
<dbReference type="Pfam" id="PF01590">
    <property type="entry name" value="GAF"/>
    <property type="match status" value="1"/>
</dbReference>
<dbReference type="InterPro" id="IPR003594">
    <property type="entry name" value="HATPase_dom"/>
</dbReference>
<dbReference type="InterPro" id="IPR029016">
    <property type="entry name" value="GAF-like_dom_sf"/>
</dbReference>
<feature type="compositionally biased region" description="Basic and acidic residues" evidence="7">
    <location>
        <begin position="428"/>
        <end position="445"/>
    </location>
</feature>
<evidence type="ECO:0000256" key="4">
    <source>
        <dbReference type="ARBA" id="ARBA00022679"/>
    </source>
</evidence>
<keyword evidence="5 9" id="KW-0418">Kinase</keyword>
<dbReference type="InterPro" id="IPR003018">
    <property type="entry name" value="GAF"/>
</dbReference>
<evidence type="ECO:0000256" key="3">
    <source>
        <dbReference type="ARBA" id="ARBA00022553"/>
    </source>
</evidence>
<evidence type="ECO:0000256" key="7">
    <source>
        <dbReference type="SAM" id="MobiDB-lite"/>
    </source>
</evidence>
<proteinExistence type="predicted"/>
<evidence type="ECO:0000313" key="10">
    <source>
        <dbReference type="Proteomes" id="UP000324020"/>
    </source>
</evidence>
<dbReference type="PANTHER" id="PTHR43711:SF1">
    <property type="entry name" value="HISTIDINE KINASE 1"/>
    <property type="match status" value="1"/>
</dbReference>
<dbReference type="Pfam" id="PF08448">
    <property type="entry name" value="PAS_4"/>
    <property type="match status" value="1"/>
</dbReference>
<sequence>MPDPARESDSDQDLRTVLDRMADGFFALDTDWTVTYANEEGRRILRSAMSNNAVGADGSVEGRHLWDSIPGSAETEFYDEYHRAMETQTAVSFDSFYEPLDTWFEVRAFPSDSGLSVYLRDVTDQRELERRQRESLHAIQRLYAVSSDHERTFAEKVEAILTLGCEYLDVPNGFLTRIEDGTQHVEVSHADHPLLQPGEACPLDEAYCKRTVERDTLLTVVDATEEGWAGDPAHETFGLETYIGGRVEIDGERYGTLCFADTAPRGEPFADTQRTFVELLTRWVSYELERQRAAERLERERDRLDEFASVVSHDLRNPLTAARGRADLLAEECDSEHVEAVERSLSRMETLIDDLLALAREGDAVDDPEPVSFVALATDAWKTTDSGSGTLQRAVDEFEILADEARLRQLLENLFRNAVEHNSASSRAKPDDAGERGGDSERGGDGEYGGDGVTVTVGALADGDGFYVADDGRGIPEEEREQVFETGYTTSADGTGFGLNIVAEIADAHGWDVRVVESETGGARFEVSGVEPA</sequence>
<dbReference type="InterPro" id="IPR003661">
    <property type="entry name" value="HisK_dim/P_dom"/>
</dbReference>
<keyword evidence="10" id="KW-1185">Reference proteome</keyword>
<dbReference type="InterPro" id="IPR000014">
    <property type="entry name" value="PAS"/>
</dbReference>
<keyword evidence="6" id="KW-0902">Two-component regulatory system</keyword>
<keyword evidence="3" id="KW-0597">Phosphoprotein</keyword>
<evidence type="ECO:0000256" key="2">
    <source>
        <dbReference type="ARBA" id="ARBA00012438"/>
    </source>
</evidence>
<dbReference type="SMART" id="SM00387">
    <property type="entry name" value="HATPase_c"/>
    <property type="match status" value="1"/>
</dbReference>
<dbReference type="EC" id="2.7.13.3" evidence="2"/>
<name>A0A1G7JMP2_9EURY</name>
<feature type="domain" description="Histidine kinase" evidence="8">
    <location>
        <begin position="310"/>
        <end position="528"/>
    </location>
</feature>
<dbReference type="CDD" id="cd00082">
    <property type="entry name" value="HisKA"/>
    <property type="match status" value="1"/>
</dbReference>
<keyword evidence="4" id="KW-0808">Transferase</keyword>
<dbReference type="EMBL" id="FNBO01000003">
    <property type="protein sequence ID" value="SDF25739.1"/>
    <property type="molecule type" value="Genomic_DNA"/>
</dbReference>
<dbReference type="RefSeq" id="WP_149797880.1">
    <property type="nucleotide sequence ID" value="NZ_FNBO01000003.1"/>
</dbReference>
<feature type="region of interest" description="Disordered" evidence="7">
    <location>
        <begin position="421"/>
        <end position="450"/>
    </location>
</feature>
<dbReference type="OrthoDB" id="8127at2157"/>
<dbReference type="SUPFAM" id="SSF55874">
    <property type="entry name" value="ATPase domain of HSP90 chaperone/DNA topoisomerase II/histidine kinase"/>
    <property type="match status" value="1"/>
</dbReference>
<dbReference type="GO" id="GO:0000155">
    <property type="term" value="F:phosphorelay sensor kinase activity"/>
    <property type="evidence" value="ECO:0007669"/>
    <property type="project" value="InterPro"/>
</dbReference>
<gene>
    <name evidence="9" type="ORF">SAMN04488067_1033</name>
</gene>
<evidence type="ECO:0000256" key="5">
    <source>
        <dbReference type="ARBA" id="ARBA00022777"/>
    </source>
</evidence>
<evidence type="ECO:0000256" key="1">
    <source>
        <dbReference type="ARBA" id="ARBA00000085"/>
    </source>
</evidence>
<dbReference type="InterPro" id="IPR050736">
    <property type="entry name" value="Sensor_HK_Regulatory"/>
</dbReference>
<organism evidence="9 10">
    <name type="scientific">Halorubrum xinjiangense</name>
    <dbReference type="NCBI Taxonomy" id="261291"/>
    <lineage>
        <taxon>Archaea</taxon>
        <taxon>Methanobacteriati</taxon>
        <taxon>Methanobacteriota</taxon>
        <taxon>Stenosarchaea group</taxon>
        <taxon>Halobacteria</taxon>
        <taxon>Halobacteriales</taxon>
        <taxon>Haloferacaceae</taxon>
        <taxon>Halorubrum</taxon>
    </lineage>
</organism>
<dbReference type="SMART" id="SM00388">
    <property type="entry name" value="HisKA"/>
    <property type="match status" value="1"/>
</dbReference>